<feature type="transmembrane region" description="Helical" evidence="5">
    <location>
        <begin position="248"/>
        <end position="269"/>
    </location>
</feature>
<organism evidence="7 8">
    <name type="scientific">Onchocerca volvulus</name>
    <dbReference type="NCBI Taxonomy" id="6282"/>
    <lineage>
        <taxon>Eukaryota</taxon>
        <taxon>Metazoa</taxon>
        <taxon>Ecdysozoa</taxon>
        <taxon>Nematoda</taxon>
        <taxon>Chromadorea</taxon>
        <taxon>Rhabditida</taxon>
        <taxon>Spirurina</taxon>
        <taxon>Spiruromorpha</taxon>
        <taxon>Filarioidea</taxon>
        <taxon>Onchocercidae</taxon>
        <taxon>Onchocerca</taxon>
    </lineage>
</organism>
<sequence length="373" mass="42190">MSSEDDELLLTIHIKTAIILALCTAGIAGHVISIYILYSMINSNNLFLISMSCTQIALCGNFFYSSLFKYLSDVYCISQLWSHTWVSTLLVSVNASIVVYMSGVFHVVTLSIVRFISLNQFLKIKSSEPWFSYSKCLRTIVLINISAILLCTPFFFNSEVRKVPSHDECSARYPYKSNLSAHELSFTILANNTVLGRVNFGLLGTMCKLIPCAIMIVMTVLLIQKLRQIQLLSIRFTSRTREQRLRRITYIILVIMINFIIVELPQGIISILSSIKGASFAISESIGDLFDIFSLLNSCITFALFCSMSSRIRNAFAGGLFRFNRKCFQQIVNRFGLISVMFKKSNSNNHGSLCKLKVISDKRIYQDDNDTYL</sequence>
<feature type="transmembrane region" description="Helical" evidence="5">
    <location>
        <begin position="289"/>
        <end position="306"/>
    </location>
</feature>
<feature type="transmembrane region" description="Helical" evidence="5">
    <location>
        <begin position="97"/>
        <end position="116"/>
    </location>
</feature>
<proteinExistence type="predicted"/>
<feature type="domain" description="G-protein coupled receptors family 1 profile" evidence="6">
    <location>
        <begin position="26"/>
        <end position="305"/>
    </location>
</feature>
<dbReference type="InterPro" id="IPR000276">
    <property type="entry name" value="GPCR_Rhodpsn"/>
</dbReference>
<feature type="transmembrane region" description="Helical" evidence="5">
    <location>
        <begin position="45"/>
        <end position="64"/>
    </location>
</feature>
<keyword evidence="2 5" id="KW-0812">Transmembrane</keyword>
<evidence type="ECO:0000259" key="6">
    <source>
        <dbReference type="PROSITE" id="PS50262"/>
    </source>
</evidence>
<dbReference type="EMBL" id="CMVM020000342">
    <property type="status" value="NOT_ANNOTATED_CDS"/>
    <property type="molecule type" value="Genomic_DNA"/>
</dbReference>
<protein>
    <submittedName>
        <fullName evidence="7">G_PROTEIN_RECEP_F1_2 domain-containing protein</fullName>
    </submittedName>
</protein>
<reference evidence="7" key="2">
    <citation type="submission" date="2022-06" db="UniProtKB">
        <authorList>
            <consortium name="EnsemblMetazoa"/>
        </authorList>
    </citation>
    <scope>IDENTIFICATION</scope>
</reference>
<evidence type="ECO:0000256" key="1">
    <source>
        <dbReference type="ARBA" id="ARBA00004370"/>
    </source>
</evidence>
<evidence type="ECO:0000313" key="7">
    <source>
        <dbReference type="EnsemblMetazoa" id="OVOC10463.1"/>
    </source>
</evidence>
<dbReference type="GO" id="GO:0008528">
    <property type="term" value="F:G protein-coupled peptide receptor activity"/>
    <property type="evidence" value="ECO:0007669"/>
    <property type="project" value="InterPro"/>
</dbReference>
<accession>A0A8R1XN30</accession>
<reference evidence="8" key="1">
    <citation type="submission" date="2013-10" db="EMBL/GenBank/DDBJ databases">
        <title>Genome sequencing of Onchocerca volvulus.</title>
        <authorList>
            <person name="Cotton J."/>
            <person name="Tsai J."/>
            <person name="Stanley E."/>
            <person name="Tracey A."/>
            <person name="Holroyd N."/>
            <person name="Lustigman S."/>
            <person name="Berriman M."/>
        </authorList>
    </citation>
    <scope>NUCLEOTIDE SEQUENCE</scope>
</reference>
<dbReference type="InterPro" id="IPR053219">
    <property type="entry name" value="GPCR_Dmsr-1"/>
</dbReference>
<evidence type="ECO:0000256" key="5">
    <source>
        <dbReference type="SAM" id="Phobius"/>
    </source>
</evidence>
<evidence type="ECO:0000256" key="3">
    <source>
        <dbReference type="ARBA" id="ARBA00022989"/>
    </source>
</evidence>
<dbReference type="PRINTS" id="PR00237">
    <property type="entry name" value="GPCRRHODOPSN"/>
</dbReference>
<keyword evidence="8" id="KW-1185">Reference proteome</keyword>
<dbReference type="Gene3D" id="1.20.1070.10">
    <property type="entry name" value="Rhodopsin 7-helix transmembrane proteins"/>
    <property type="match status" value="1"/>
</dbReference>
<evidence type="ECO:0000313" key="8">
    <source>
        <dbReference type="Proteomes" id="UP000024404"/>
    </source>
</evidence>
<keyword evidence="3 5" id="KW-1133">Transmembrane helix</keyword>
<evidence type="ECO:0000256" key="4">
    <source>
        <dbReference type="ARBA" id="ARBA00023136"/>
    </source>
</evidence>
<dbReference type="PANTHER" id="PTHR46273:SF11">
    <property type="entry name" value="G-PROTEIN COUPLED RECEPTORS FAMILY 1 PROFILE DOMAIN-CONTAINING PROTEIN"/>
    <property type="match status" value="1"/>
</dbReference>
<feature type="transmembrane region" description="Helical" evidence="5">
    <location>
        <begin position="200"/>
        <end position="223"/>
    </location>
</feature>
<dbReference type="PANTHER" id="PTHR46273">
    <property type="entry name" value="MYOSUPPRESSIN RECEPTOR 1, ISOFORM B-RELATED"/>
    <property type="match status" value="1"/>
</dbReference>
<evidence type="ECO:0000256" key="2">
    <source>
        <dbReference type="ARBA" id="ARBA00022692"/>
    </source>
</evidence>
<dbReference type="GO" id="GO:0005886">
    <property type="term" value="C:plasma membrane"/>
    <property type="evidence" value="ECO:0007669"/>
    <property type="project" value="TreeGrafter"/>
</dbReference>
<dbReference type="Proteomes" id="UP000024404">
    <property type="component" value="Unassembled WGS sequence"/>
</dbReference>
<keyword evidence="4 5" id="KW-0472">Membrane</keyword>
<dbReference type="InterPro" id="IPR019427">
    <property type="entry name" value="7TM_GPCR_serpentine_rcpt_Srw"/>
</dbReference>
<dbReference type="CDD" id="cd14978">
    <property type="entry name" value="7tmA_FMRFamide_R-like"/>
    <property type="match status" value="1"/>
</dbReference>
<feature type="transmembrane region" description="Helical" evidence="5">
    <location>
        <begin position="12"/>
        <end position="38"/>
    </location>
</feature>
<dbReference type="PROSITE" id="PS50262">
    <property type="entry name" value="G_PROTEIN_RECEP_F1_2"/>
    <property type="match status" value="1"/>
</dbReference>
<name>A0A8R1XN30_ONCVO</name>
<comment type="subcellular location">
    <subcellularLocation>
        <location evidence="1">Membrane</location>
    </subcellularLocation>
</comment>
<dbReference type="SUPFAM" id="SSF81321">
    <property type="entry name" value="Family A G protein-coupled receptor-like"/>
    <property type="match status" value="1"/>
</dbReference>
<dbReference type="AlphaFoldDB" id="A0A8R1XN30"/>
<feature type="transmembrane region" description="Helical" evidence="5">
    <location>
        <begin position="136"/>
        <end position="156"/>
    </location>
</feature>
<dbReference type="EnsemblMetazoa" id="OVOC10463.1">
    <property type="protein sequence ID" value="OVOC10463.1"/>
    <property type="gene ID" value="WBGene00247272"/>
</dbReference>
<dbReference type="Pfam" id="PF10324">
    <property type="entry name" value="7TM_GPCR_Srw"/>
    <property type="match status" value="1"/>
</dbReference>
<dbReference type="InterPro" id="IPR017452">
    <property type="entry name" value="GPCR_Rhodpsn_7TM"/>
</dbReference>